<dbReference type="Proteomes" id="UP000006690">
    <property type="component" value="Plasmid pEA320"/>
</dbReference>
<dbReference type="Gene3D" id="3.40.190.10">
    <property type="entry name" value="Periplasmic binding protein-like II"/>
    <property type="match status" value="1"/>
</dbReference>
<dbReference type="EMBL" id="AP012033">
    <property type="protein sequence ID" value="BAK13969.1"/>
    <property type="molecule type" value="Genomic_DNA"/>
</dbReference>
<keyword evidence="3" id="KW-0614">Plasmid</keyword>
<dbReference type="KEGG" id="paj:PAJ_p0102"/>
<dbReference type="PANTHER" id="PTHR30290">
    <property type="entry name" value="PERIPLASMIC BINDING COMPONENT OF ABC TRANSPORTER"/>
    <property type="match status" value="1"/>
</dbReference>
<feature type="signal peptide" evidence="1">
    <location>
        <begin position="1"/>
        <end position="30"/>
    </location>
</feature>
<keyword evidence="1" id="KW-0732">Signal</keyword>
<dbReference type="GO" id="GO:1904680">
    <property type="term" value="F:peptide transmembrane transporter activity"/>
    <property type="evidence" value="ECO:0007669"/>
    <property type="project" value="TreeGrafter"/>
</dbReference>
<geneLocation type="plasmid" evidence="3 4">
    <name>pEA320</name>
</geneLocation>
<dbReference type="CDD" id="cd08490">
    <property type="entry name" value="PBP2_NikA_DppA_OppA_like_3"/>
    <property type="match status" value="1"/>
</dbReference>
<dbReference type="PANTHER" id="PTHR30290:SF83">
    <property type="entry name" value="ABC TRANSPORTER SUBSTRATE-BINDING PROTEIN"/>
    <property type="match status" value="1"/>
</dbReference>
<dbReference type="Pfam" id="PF00496">
    <property type="entry name" value="SBP_bac_5"/>
    <property type="match status" value="1"/>
</dbReference>
<name>A0A0H3L413_PANAA</name>
<evidence type="ECO:0000313" key="3">
    <source>
        <dbReference type="EMBL" id="BAK13969.1"/>
    </source>
</evidence>
<evidence type="ECO:0000259" key="2">
    <source>
        <dbReference type="Pfam" id="PF00496"/>
    </source>
</evidence>
<dbReference type="InterPro" id="IPR000914">
    <property type="entry name" value="SBP_5_dom"/>
</dbReference>
<dbReference type="GO" id="GO:0015833">
    <property type="term" value="P:peptide transport"/>
    <property type="evidence" value="ECO:0007669"/>
    <property type="project" value="TreeGrafter"/>
</dbReference>
<organism evidence="3 4">
    <name type="scientific">Pantoea ananatis (strain AJ13355)</name>
    <dbReference type="NCBI Taxonomy" id="932677"/>
    <lineage>
        <taxon>Bacteria</taxon>
        <taxon>Pseudomonadati</taxon>
        <taxon>Pseudomonadota</taxon>
        <taxon>Gammaproteobacteria</taxon>
        <taxon>Enterobacterales</taxon>
        <taxon>Erwiniaceae</taxon>
        <taxon>Pantoea</taxon>
    </lineage>
</organism>
<dbReference type="SUPFAM" id="SSF53850">
    <property type="entry name" value="Periplasmic binding protein-like II"/>
    <property type="match status" value="1"/>
</dbReference>
<sequence>MVKRHIMKQLKYLLHSTLACLLFASLSAGAAETKPVRIAAPFEIKGADPALSGDILLRMDVVETLVETDAKGAPVPALAESWQASPDGLQWRFTLRPGAHFHDGSPVTAESVVKSLNIARGKPGLLDKAPITSIVGEDRQVTITLSEPFTPLLAVLAESRSQILALASWDSTNAVTRIIGSGPFQLVSFQPPQALSVKRFEGYWGGKPAIAGAEFLSAGRAETRALLAESGDADYVFNLDAASRQRLSHKKSLQLLTVSVPRTVMLKLNLAHPFLSDHTTREALSLAINRSALANAVLRYPGAATQMFPPSMAEWHNPALPTLDYSPQRATALLTQSGWQAGQDGILIRNGQRFTLTLLTYPDRPELPLIAMVIQQQLRQIGIDVVINSTNSSEIPARHHDGSLQMALFARNFALTPDPTGTLLQDYGPQGGDWGAMNWHDKAFNEALGTLSQSHDPAVRQKAREVITTAFQRDLPVIPIAWYQQSAAVNASLTSVTLDPFERHFGLRDMQWVK</sequence>
<dbReference type="eggNOG" id="COG0747">
    <property type="taxonomic scope" value="Bacteria"/>
</dbReference>
<dbReference type="GO" id="GO:0030288">
    <property type="term" value="C:outer membrane-bounded periplasmic space"/>
    <property type="evidence" value="ECO:0007669"/>
    <property type="project" value="UniProtKB-ARBA"/>
</dbReference>
<feature type="chain" id="PRO_5002614236" evidence="1">
    <location>
        <begin position="31"/>
        <end position="514"/>
    </location>
</feature>
<evidence type="ECO:0000256" key="1">
    <source>
        <dbReference type="SAM" id="SignalP"/>
    </source>
</evidence>
<gene>
    <name evidence="3" type="primary">nikA</name>
    <name evidence="3" type="ORF">PAJ_p0102</name>
</gene>
<dbReference type="InterPro" id="IPR030678">
    <property type="entry name" value="Peptide/Ni-bd"/>
</dbReference>
<dbReference type="GO" id="GO:0043190">
    <property type="term" value="C:ATP-binding cassette (ABC) transporter complex"/>
    <property type="evidence" value="ECO:0007669"/>
    <property type="project" value="InterPro"/>
</dbReference>
<proteinExistence type="predicted"/>
<feature type="domain" description="Solute-binding protein family 5" evidence="2">
    <location>
        <begin position="74"/>
        <end position="431"/>
    </location>
</feature>
<reference evidence="4" key="1">
    <citation type="journal article" date="2012" name="Appl. Microbiol. Biotechnol.">
        <title>The complete genome sequence of Pantoea ananatis AJ13355, an organism with great biotechnological potential.</title>
        <authorList>
            <person name="Hara Y."/>
            <person name="Kadotani N."/>
            <person name="Izui H."/>
            <person name="Katashkina J.I."/>
            <person name="Kuvaeva T.M."/>
            <person name="Andreeva I.G."/>
            <person name="Golubeva L.I."/>
            <person name="Malko D.B."/>
            <person name="Makeev V.J."/>
            <person name="Mashko S.V."/>
            <person name="Kozlov Y.I."/>
        </authorList>
    </citation>
    <scope>NUCLEOTIDE SEQUENCE [LARGE SCALE GENOMIC DNA]</scope>
    <source>
        <strain evidence="4">AJ13355</strain>
        <plasmid evidence="4">Plasmid pEA320</plasmid>
    </source>
</reference>
<dbReference type="AlphaFoldDB" id="A0A0H3L413"/>
<accession>A0A0H3L413</accession>
<evidence type="ECO:0000313" key="4">
    <source>
        <dbReference type="Proteomes" id="UP000006690"/>
    </source>
</evidence>
<dbReference type="PATRIC" id="fig|932677.3.peg.4488"/>
<protein>
    <submittedName>
        <fullName evidence="3">Nickel-binding periplasmic protein</fullName>
    </submittedName>
</protein>
<dbReference type="InterPro" id="IPR039424">
    <property type="entry name" value="SBP_5"/>
</dbReference>
<dbReference type="Gene3D" id="3.10.105.10">
    <property type="entry name" value="Dipeptide-binding Protein, Domain 3"/>
    <property type="match status" value="1"/>
</dbReference>
<dbReference type="PIRSF" id="PIRSF002741">
    <property type="entry name" value="MppA"/>
    <property type="match status" value="1"/>
</dbReference>
<dbReference type="HOGENOM" id="CLU_017028_7_5_6"/>